<sequence length="149" mass="16763">MVSNTSDLASFKCDCINSLVDFIDNVLAEKDWLLIRGHIDTIQKANYRMDRQGDLLKKPERYHPALKGLTRSKGEGGGSFGKSQPTLAQVEIECGSCITVEKLKEAFYASMIPQKKYLRLGYLHRVVVHKDGTFDVTVNAKWKKAEEGL</sequence>
<dbReference type="OrthoDB" id="10361830at2759"/>
<keyword evidence="2" id="KW-1185">Reference proteome</keyword>
<evidence type="ECO:0000313" key="1">
    <source>
        <dbReference type="EMBL" id="CAF9918661.1"/>
    </source>
</evidence>
<comment type="caution">
    <text evidence="1">The sequence shown here is derived from an EMBL/GenBank/DDBJ whole genome shotgun (WGS) entry which is preliminary data.</text>
</comment>
<dbReference type="EMBL" id="CAJPDR010000114">
    <property type="protein sequence ID" value="CAF9918661.1"/>
    <property type="molecule type" value="Genomic_DNA"/>
</dbReference>
<reference evidence="1" key="1">
    <citation type="submission" date="2021-03" db="EMBL/GenBank/DDBJ databases">
        <authorList>
            <person name="Tagirdzhanova G."/>
        </authorList>
    </citation>
    <scope>NUCLEOTIDE SEQUENCE</scope>
</reference>
<accession>A0A8H3F5R1</accession>
<dbReference type="AlphaFoldDB" id="A0A8H3F5R1"/>
<name>A0A8H3F5R1_9LECA</name>
<organism evidence="1 2">
    <name type="scientific">Alectoria fallacina</name>
    <dbReference type="NCBI Taxonomy" id="1903189"/>
    <lineage>
        <taxon>Eukaryota</taxon>
        <taxon>Fungi</taxon>
        <taxon>Dikarya</taxon>
        <taxon>Ascomycota</taxon>
        <taxon>Pezizomycotina</taxon>
        <taxon>Lecanoromycetes</taxon>
        <taxon>OSLEUM clade</taxon>
        <taxon>Lecanoromycetidae</taxon>
        <taxon>Lecanorales</taxon>
        <taxon>Lecanorineae</taxon>
        <taxon>Parmeliaceae</taxon>
        <taxon>Alectoria</taxon>
    </lineage>
</organism>
<evidence type="ECO:0000313" key="2">
    <source>
        <dbReference type="Proteomes" id="UP000664203"/>
    </source>
</evidence>
<proteinExistence type="predicted"/>
<protein>
    <submittedName>
        <fullName evidence="1">Uncharacterized protein</fullName>
    </submittedName>
</protein>
<dbReference type="Proteomes" id="UP000664203">
    <property type="component" value="Unassembled WGS sequence"/>
</dbReference>
<gene>
    <name evidence="1" type="ORF">ALECFALPRED_000778</name>
</gene>